<keyword evidence="2" id="KW-0614">Plasmid</keyword>
<evidence type="ECO:0000313" key="2">
    <source>
        <dbReference type="EMBL" id="WFS26461.1"/>
    </source>
</evidence>
<feature type="transmembrane region" description="Helical" evidence="1">
    <location>
        <begin position="121"/>
        <end position="142"/>
    </location>
</feature>
<organism evidence="2 3">
    <name type="scientific">Rhizobium rhododendri</name>
    <dbReference type="NCBI Taxonomy" id="2506430"/>
    <lineage>
        <taxon>Bacteria</taxon>
        <taxon>Pseudomonadati</taxon>
        <taxon>Pseudomonadota</taxon>
        <taxon>Alphaproteobacteria</taxon>
        <taxon>Hyphomicrobiales</taxon>
        <taxon>Rhizobiaceae</taxon>
        <taxon>Rhizobium/Agrobacterium group</taxon>
        <taxon>Rhizobium</taxon>
    </lineage>
</organism>
<protein>
    <submittedName>
        <fullName evidence="2">DUF3429 domain-containing protein</fullName>
    </submittedName>
</protein>
<proteinExistence type="predicted"/>
<keyword evidence="1" id="KW-1133">Transmembrane helix</keyword>
<feature type="transmembrane region" description="Helical" evidence="1">
    <location>
        <begin position="12"/>
        <end position="33"/>
    </location>
</feature>
<dbReference type="InterPro" id="IPR021836">
    <property type="entry name" value="DUF3429"/>
</dbReference>
<evidence type="ECO:0000256" key="1">
    <source>
        <dbReference type="SAM" id="Phobius"/>
    </source>
</evidence>
<feature type="transmembrane region" description="Helical" evidence="1">
    <location>
        <begin position="65"/>
        <end position="84"/>
    </location>
</feature>
<dbReference type="Pfam" id="PF11911">
    <property type="entry name" value="DUF3429"/>
    <property type="match status" value="1"/>
</dbReference>
<feature type="transmembrane region" description="Helical" evidence="1">
    <location>
        <begin position="39"/>
        <end position="58"/>
    </location>
</feature>
<feature type="transmembrane region" description="Helical" evidence="1">
    <location>
        <begin position="90"/>
        <end position="109"/>
    </location>
</feature>
<name>A0ABY8IRW4_9HYPH</name>
<keyword evidence="3" id="KW-1185">Reference proteome</keyword>
<accession>A0ABY8IRW4</accession>
<geneLocation type="plasmid" evidence="2 3">
    <name>unnamed2</name>
</geneLocation>
<evidence type="ECO:0000313" key="3">
    <source>
        <dbReference type="Proteomes" id="UP000318939"/>
    </source>
</evidence>
<reference evidence="2" key="1">
    <citation type="journal article" date="2019" name="Phytopathology">
        <title>A Novel Group of Rhizobium tumorigenes-Like Agrobacteria Associated with Crown Gall Disease of Rhododendron and Blueberry.</title>
        <authorList>
            <person name="Kuzmanovic N."/>
            <person name="Behrens P."/>
            <person name="Idczak E."/>
            <person name="Wagner S."/>
            <person name="Gotz M."/>
            <person name="Sproer C."/>
            <person name="Bunk B."/>
            <person name="Overmann J."/>
            <person name="Smalla K."/>
        </authorList>
    </citation>
    <scope>NUCLEOTIDE SEQUENCE</scope>
    <source>
        <strain evidence="2">Rho-6.2</strain>
    </source>
</reference>
<sequence>MNGVLRKVSTALAFAGALPFWFFALAPETIAGLNSASVFVTYGAIISSFMAGALWGRAQNGKADIALLLSSNVLALASFATAVFSLSPVALVTQLAVFGLLLFADYRVYAGNPEQRWYWKLRLWVTLVVSFAYDIMLLHYVLGPCW</sequence>
<dbReference type="EMBL" id="CP117270">
    <property type="protein sequence ID" value="WFS26461.1"/>
    <property type="molecule type" value="Genomic_DNA"/>
</dbReference>
<dbReference type="RefSeq" id="WP_161990949.1">
    <property type="nucleotide sequence ID" value="NZ_CP117270.1"/>
</dbReference>
<dbReference type="Proteomes" id="UP000318939">
    <property type="component" value="Plasmid unnamed2"/>
</dbReference>
<gene>
    <name evidence="2" type="ORF">PR018_27675</name>
</gene>
<reference evidence="2" key="2">
    <citation type="journal article" date="2023" name="MicrobiologyOpen">
        <title>Genomics of the tumorigenes clade of the family Rhizobiaceae and description of Rhizobium rhododendri sp. nov.</title>
        <authorList>
            <person name="Kuzmanovic N."/>
            <person name="diCenzo G.C."/>
            <person name="Bunk B."/>
            <person name="Sproeer C."/>
            <person name="Fruehling A."/>
            <person name="Neumann-Schaal M."/>
            <person name="Overmann J."/>
            <person name="Smalla K."/>
        </authorList>
    </citation>
    <scope>NUCLEOTIDE SEQUENCE</scope>
    <source>
        <strain evidence="2">Rho-6.2</strain>
        <plasmid evidence="2">unnamed2</plasmid>
    </source>
</reference>
<keyword evidence="1" id="KW-0472">Membrane</keyword>
<keyword evidence="1" id="KW-0812">Transmembrane</keyword>